<dbReference type="WBParaSite" id="L893_g24116.t1">
    <property type="protein sequence ID" value="L893_g24116.t1"/>
    <property type="gene ID" value="L893_g24116"/>
</dbReference>
<proteinExistence type="predicted"/>
<name>A0A1I7Z968_9BILA</name>
<reference evidence="3" key="1">
    <citation type="submission" date="2016-11" db="UniProtKB">
        <authorList>
            <consortium name="WormBaseParasite"/>
        </authorList>
    </citation>
    <scope>IDENTIFICATION</scope>
</reference>
<dbReference type="AlphaFoldDB" id="A0A1I7Z968"/>
<protein>
    <submittedName>
        <fullName evidence="3">G_PROTEIN_RECEP_F1_2 domain-containing protein</fullName>
    </submittedName>
</protein>
<keyword evidence="1" id="KW-1133">Transmembrane helix</keyword>
<evidence type="ECO:0000313" key="2">
    <source>
        <dbReference type="Proteomes" id="UP000095287"/>
    </source>
</evidence>
<keyword evidence="1" id="KW-0472">Membrane</keyword>
<keyword evidence="2" id="KW-1185">Reference proteome</keyword>
<accession>A0A1I7Z968</accession>
<evidence type="ECO:0000256" key="1">
    <source>
        <dbReference type="SAM" id="Phobius"/>
    </source>
</evidence>
<dbReference type="InterPro" id="IPR019425">
    <property type="entry name" value="7TM_GPCR_serpentine_rcpt_Srt"/>
</dbReference>
<keyword evidence="1" id="KW-0812">Transmembrane</keyword>
<organism evidence="2 3">
    <name type="scientific">Steinernema glaseri</name>
    <dbReference type="NCBI Taxonomy" id="37863"/>
    <lineage>
        <taxon>Eukaryota</taxon>
        <taxon>Metazoa</taxon>
        <taxon>Ecdysozoa</taxon>
        <taxon>Nematoda</taxon>
        <taxon>Chromadorea</taxon>
        <taxon>Rhabditida</taxon>
        <taxon>Tylenchina</taxon>
        <taxon>Panagrolaimomorpha</taxon>
        <taxon>Strongyloidoidea</taxon>
        <taxon>Steinernematidae</taxon>
        <taxon>Steinernema</taxon>
    </lineage>
</organism>
<evidence type="ECO:0000313" key="3">
    <source>
        <dbReference type="WBParaSite" id="L893_g24116.t1"/>
    </source>
</evidence>
<feature type="transmembrane region" description="Helical" evidence="1">
    <location>
        <begin position="76"/>
        <end position="100"/>
    </location>
</feature>
<dbReference type="Pfam" id="PF10321">
    <property type="entry name" value="7TM_GPCR_Srt"/>
    <property type="match status" value="1"/>
</dbReference>
<feature type="transmembrane region" description="Helical" evidence="1">
    <location>
        <begin position="43"/>
        <end position="64"/>
    </location>
</feature>
<dbReference type="Proteomes" id="UP000095287">
    <property type="component" value="Unplaced"/>
</dbReference>
<sequence>MRPMLLERGFVNSRLHVSSRPPLPYARPLKTEAYPLQAMNIGYVYVGLGFIYIVPSLVCFFVLTQAPLAHHSCFKIMSFICLLDVANIISCCFLAGLYSLTGATYQTFPSMLTIGSVTLGRSPGGRPVT</sequence>